<protein>
    <submittedName>
        <fullName evidence="2">Uncharacterized protein</fullName>
    </submittedName>
</protein>
<evidence type="ECO:0000313" key="2">
    <source>
        <dbReference type="EMBL" id="KAG7170642.1"/>
    </source>
</evidence>
<evidence type="ECO:0000313" key="3">
    <source>
        <dbReference type="Proteomes" id="UP000747542"/>
    </source>
</evidence>
<sequence>MHQEFLYLRGTDKVSGDKNSKGEETDPDDVEIVEAASGENSDPDNGAHSPSLERGGGHRGPHARQSQQYAWGDH</sequence>
<dbReference type="AlphaFoldDB" id="A0A8J5K4U8"/>
<gene>
    <name evidence="2" type="ORF">Hamer_G013459</name>
</gene>
<reference evidence="2" key="1">
    <citation type="journal article" date="2021" name="Sci. Adv.">
        <title>The American lobster genome reveals insights on longevity, neural, and immune adaptations.</title>
        <authorList>
            <person name="Polinski J.M."/>
            <person name="Zimin A.V."/>
            <person name="Clark K.F."/>
            <person name="Kohn A.B."/>
            <person name="Sadowski N."/>
            <person name="Timp W."/>
            <person name="Ptitsyn A."/>
            <person name="Khanna P."/>
            <person name="Romanova D.Y."/>
            <person name="Williams P."/>
            <person name="Greenwood S.J."/>
            <person name="Moroz L.L."/>
            <person name="Walt D.R."/>
            <person name="Bodnar A.G."/>
        </authorList>
    </citation>
    <scope>NUCLEOTIDE SEQUENCE</scope>
    <source>
        <strain evidence="2">GMGI-L3</strain>
    </source>
</reference>
<evidence type="ECO:0000256" key="1">
    <source>
        <dbReference type="SAM" id="MobiDB-lite"/>
    </source>
</evidence>
<proteinExistence type="predicted"/>
<keyword evidence="3" id="KW-1185">Reference proteome</keyword>
<feature type="compositionally biased region" description="Polar residues" evidence="1">
    <location>
        <begin position="64"/>
        <end position="74"/>
    </location>
</feature>
<dbReference type="Proteomes" id="UP000747542">
    <property type="component" value="Unassembled WGS sequence"/>
</dbReference>
<name>A0A8J5K4U8_HOMAM</name>
<comment type="caution">
    <text evidence="2">The sequence shown here is derived from an EMBL/GenBank/DDBJ whole genome shotgun (WGS) entry which is preliminary data.</text>
</comment>
<organism evidence="2 3">
    <name type="scientific">Homarus americanus</name>
    <name type="common">American lobster</name>
    <dbReference type="NCBI Taxonomy" id="6706"/>
    <lineage>
        <taxon>Eukaryota</taxon>
        <taxon>Metazoa</taxon>
        <taxon>Ecdysozoa</taxon>
        <taxon>Arthropoda</taxon>
        <taxon>Crustacea</taxon>
        <taxon>Multicrustacea</taxon>
        <taxon>Malacostraca</taxon>
        <taxon>Eumalacostraca</taxon>
        <taxon>Eucarida</taxon>
        <taxon>Decapoda</taxon>
        <taxon>Pleocyemata</taxon>
        <taxon>Astacidea</taxon>
        <taxon>Nephropoidea</taxon>
        <taxon>Nephropidae</taxon>
        <taxon>Homarus</taxon>
    </lineage>
</organism>
<feature type="region of interest" description="Disordered" evidence="1">
    <location>
        <begin position="1"/>
        <end position="74"/>
    </location>
</feature>
<dbReference type="EMBL" id="JAHLQT010013773">
    <property type="protein sequence ID" value="KAG7170642.1"/>
    <property type="molecule type" value="Genomic_DNA"/>
</dbReference>
<accession>A0A8J5K4U8</accession>
<feature type="compositionally biased region" description="Basic and acidic residues" evidence="1">
    <location>
        <begin position="10"/>
        <end position="24"/>
    </location>
</feature>